<evidence type="ECO:0008006" key="4">
    <source>
        <dbReference type="Google" id="ProtNLM"/>
    </source>
</evidence>
<dbReference type="EMBL" id="BAABHJ010000008">
    <property type="protein sequence ID" value="GAA4609541.1"/>
    <property type="molecule type" value="Genomic_DNA"/>
</dbReference>
<keyword evidence="3" id="KW-1185">Reference proteome</keyword>
<feature type="compositionally biased region" description="Basic and acidic residues" evidence="1">
    <location>
        <begin position="113"/>
        <end position="139"/>
    </location>
</feature>
<comment type="caution">
    <text evidence="2">The sequence shown here is derived from an EMBL/GenBank/DDBJ whole genome shotgun (WGS) entry which is preliminary data.</text>
</comment>
<protein>
    <recommendedName>
        <fullName evidence="4">ESX-1 secretion-associated protein</fullName>
    </recommendedName>
</protein>
<dbReference type="RefSeq" id="WP_345355669.1">
    <property type="nucleotide sequence ID" value="NZ_BAABHJ010000008.1"/>
</dbReference>
<proteinExistence type="predicted"/>
<organism evidence="2 3">
    <name type="scientific">Actinoallomurus liliacearum</name>
    <dbReference type="NCBI Taxonomy" id="1080073"/>
    <lineage>
        <taxon>Bacteria</taxon>
        <taxon>Bacillati</taxon>
        <taxon>Actinomycetota</taxon>
        <taxon>Actinomycetes</taxon>
        <taxon>Streptosporangiales</taxon>
        <taxon>Thermomonosporaceae</taxon>
        <taxon>Actinoallomurus</taxon>
    </lineage>
</organism>
<evidence type="ECO:0000313" key="3">
    <source>
        <dbReference type="Proteomes" id="UP001500212"/>
    </source>
</evidence>
<evidence type="ECO:0000256" key="1">
    <source>
        <dbReference type="SAM" id="MobiDB-lite"/>
    </source>
</evidence>
<feature type="region of interest" description="Disordered" evidence="1">
    <location>
        <begin position="110"/>
        <end position="139"/>
    </location>
</feature>
<sequence length="139" mass="15213">MVEVNTAALKTAASDFSNTLLPLVESVKTLVDQNTELPAMSWGVIGAMTVSGNYHPARDYQLRQLKDAVKCLHGVNAGLYSVALHYDEKELENARAAYQAANGVTDQSKAAAKVHELEQRVSKDTEEFNTAKKSDDSYH</sequence>
<accession>A0ABP8TNF7</accession>
<evidence type="ECO:0000313" key="2">
    <source>
        <dbReference type="EMBL" id="GAA4609541.1"/>
    </source>
</evidence>
<gene>
    <name evidence="2" type="ORF">GCM10023195_38590</name>
</gene>
<dbReference type="Proteomes" id="UP001500212">
    <property type="component" value="Unassembled WGS sequence"/>
</dbReference>
<reference evidence="3" key="1">
    <citation type="journal article" date="2019" name="Int. J. Syst. Evol. Microbiol.">
        <title>The Global Catalogue of Microorganisms (GCM) 10K type strain sequencing project: providing services to taxonomists for standard genome sequencing and annotation.</title>
        <authorList>
            <consortium name="The Broad Institute Genomics Platform"/>
            <consortium name="The Broad Institute Genome Sequencing Center for Infectious Disease"/>
            <person name="Wu L."/>
            <person name="Ma J."/>
        </authorList>
    </citation>
    <scope>NUCLEOTIDE SEQUENCE [LARGE SCALE GENOMIC DNA]</scope>
    <source>
        <strain evidence="3">JCM 17938</strain>
    </source>
</reference>
<name>A0ABP8TNF7_9ACTN</name>